<reference evidence="2" key="1">
    <citation type="submission" date="2022-11" db="UniProtKB">
        <authorList>
            <consortium name="WormBaseParasite"/>
        </authorList>
    </citation>
    <scope>IDENTIFICATION</scope>
</reference>
<dbReference type="Proteomes" id="UP000887564">
    <property type="component" value="Unplaced"/>
</dbReference>
<protein>
    <submittedName>
        <fullName evidence="2">Uncharacterized protein</fullName>
    </submittedName>
</protein>
<accession>A0A914RIW7</accession>
<evidence type="ECO:0000313" key="2">
    <source>
        <dbReference type="WBParaSite" id="PEQ_0000625001-mRNA-1"/>
    </source>
</evidence>
<proteinExistence type="predicted"/>
<dbReference type="WBParaSite" id="PEQ_0000625001-mRNA-1">
    <property type="protein sequence ID" value="PEQ_0000625001-mRNA-1"/>
    <property type="gene ID" value="PEQ_0000625001"/>
</dbReference>
<sequence>MKALISEASVDNYGKPMKAEDYEQVETQLQARTSSCYQGTDFQLEAGGCSNTLLDQTHVRATLANFVFVLTHKDPLGQSNVRCRTLSGRETVMDIMKSLQILAERFFADANGLCLTTQLRLSSIRQFFDRLHADDHLRFLAAGITFDYVLKKCQDNDSLLMSFTAANCDLVEVLSPASTNANQMEHIELIHFPPVDENTDERPPHFRVAIDNRSKIQRYNVEVELAACESEIDISLLDRISAFLFTKPFFAYSLSSIGLSRFATGQSLDLKVDFALIRLIRIVATVLTKLDERTFKVGG</sequence>
<dbReference type="AlphaFoldDB" id="A0A914RIW7"/>
<name>A0A914RIW7_PAREQ</name>
<evidence type="ECO:0000313" key="1">
    <source>
        <dbReference type="Proteomes" id="UP000887564"/>
    </source>
</evidence>
<organism evidence="1 2">
    <name type="scientific">Parascaris equorum</name>
    <name type="common">Equine roundworm</name>
    <dbReference type="NCBI Taxonomy" id="6256"/>
    <lineage>
        <taxon>Eukaryota</taxon>
        <taxon>Metazoa</taxon>
        <taxon>Ecdysozoa</taxon>
        <taxon>Nematoda</taxon>
        <taxon>Chromadorea</taxon>
        <taxon>Rhabditida</taxon>
        <taxon>Spirurina</taxon>
        <taxon>Ascaridomorpha</taxon>
        <taxon>Ascaridoidea</taxon>
        <taxon>Ascarididae</taxon>
        <taxon>Parascaris</taxon>
    </lineage>
</organism>
<keyword evidence="1" id="KW-1185">Reference proteome</keyword>